<dbReference type="AlphaFoldDB" id="A7MWM2"/>
<gene>
    <name evidence="1" type="ordered locus">VIBHAR_00874</name>
</gene>
<protein>
    <submittedName>
        <fullName evidence="1">Uncharacterized protein</fullName>
    </submittedName>
</protein>
<name>A7MWM2_VIBC1</name>
<dbReference type="EMBL" id="CP000789">
    <property type="protein sequence ID" value="ABU69874.1"/>
    <property type="molecule type" value="Genomic_DNA"/>
</dbReference>
<sequence length="39" mass="4335">MHDLIFDKHADGVAFSFLEYACTFAGLGLQVNFENNSVL</sequence>
<dbReference type="Proteomes" id="UP000008152">
    <property type="component" value="Chromosome I"/>
</dbReference>
<evidence type="ECO:0000313" key="2">
    <source>
        <dbReference type="Proteomes" id="UP000008152"/>
    </source>
</evidence>
<dbReference type="PATRIC" id="fig|338187.36.peg.818"/>
<accession>A7MWM2</accession>
<evidence type="ECO:0000313" key="1">
    <source>
        <dbReference type="EMBL" id="ABU69874.1"/>
    </source>
</evidence>
<reference evidence="1 2" key="1">
    <citation type="submission" date="2007-08" db="EMBL/GenBank/DDBJ databases">
        <authorList>
            <consortium name="The Vibrio harveyi Genome Sequencing Project"/>
            <person name="Bassler B."/>
            <person name="Clifton S.W."/>
            <person name="Fulton L."/>
            <person name="Delehaunty K."/>
            <person name="Fronick C."/>
            <person name="Harrison M."/>
            <person name="Markivic C."/>
            <person name="Fulton R."/>
            <person name="Tin-Wollam A.-M."/>
            <person name="Shah N."/>
            <person name="Pepin K."/>
            <person name="Nash W."/>
            <person name="Thiruvilangam P."/>
            <person name="Bhonagiri V."/>
            <person name="Waters C."/>
            <person name="Tu K.C."/>
            <person name="Irgon J."/>
            <person name="Wilson R.K."/>
        </authorList>
    </citation>
    <scope>NUCLEOTIDE SEQUENCE [LARGE SCALE GENOMIC DNA]</scope>
    <source>
        <strain evidence="2">ATCC BAA-1116 / BB120</strain>
    </source>
</reference>
<proteinExistence type="predicted"/>
<organism evidence="1 2">
    <name type="scientific">Vibrio campbellii (strain ATCC BAA-1116)</name>
    <dbReference type="NCBI Taxonomy" id="2902295"/>
    <lineage>
        <taxon>Bacteria</taxon>
        <taxon>Pseudomonadati</taxon>
        <taxon>Pseudomonadota</taxon>
        <taxon>Gammaproteobacteria</taxon>
        <taxon>Vibrionales</taxon>
        <taxon>Vibrionaceae</taxon>
        <taxon>Vibrio</taxon>
    </lineage>
</organism>
<dbReference type="KEGG" id="vha:VIBHAR_00874"/>